<dbReference type="Pfam" id="PF20237">
    <property type="entry name" value="DUF6594"/>
    <property type="match status" value="1"/>
</dbReference>
<name>A0ABR3CRH1_9PEZI</name>
<feature type="domain" description="DUF6594" evidence="3">
    <location>
        <begin position="38"/>
        <end position="133"/>
    </location>
</feature>
<evidence type="ECO:0000313" key="4">
    <source>
        <dbReference type="EMBL" id="KAL0262921.1"/>
    </source>
</evidence>
<dbReference type="PANTHER" id="PTHR34502:SF5">
    <property type="entry name" value="DUF6594 DOMAIN-CONTAINING PROTEIN"/>
    <property type="match status" value="1"/>
</dbReference>
<dbReference type="GeneID" id="92005980"/>
<protein>
    <recommendedName>
        <fullName evidence="3">DUF6594 domain-containing protein</fullName>
    </recommendedName>
</protein>
<evidence type="ECO:0000256" key="2">
    <source>
        <dbReference type="SAM" id="MobiDB-lite"/>
    </source>
</evidence>
<feature type="region of interest" description="Disordered" evidence="2">
    <location>
        <begin position="1"/>
        <end position="42"/>
    </location>
</feature>
<evidence type="ECO:0000256" key="1">
    <source>
        <dbReference type="SAM" id="Coils"/>
    </source>
</evidence>
<feature type="coiled-coil region" evidence="1">
    <location>
        <begin position="65"/>
        <end position="92"/>
    </location>
</feature>
<feature type="compositionally biased region" description="Low complexity" evidence="2">
    <location>
        <begin position="13"/>
        <end position="25"/>
    </location>
</feature>
<dbReference type="RefSeq" id="XP_066635950.1">
    <property type="nucleotide sequence ID" value="XM_066773383.1"/>
</dbReference>
<dbReference type="EMBL" id="JAJVCZ030000002">
    <property type="protein sequence ID" value="KAL0262921.1"/>
    <property type="molecule type" value="Genomic_DNA"/>
</dbReference>
<keyword evidence="1" id="KW-0175">Coiled coil</keyword>
<reference evidence="4 5" key="1">
    <citation type="submission" date="2024-02" db="EMBL/GenBank/DDBJ databases">
        <title>De novo assembly and annotation of 12 fungi associated with fruit tree decline syndrome in Ontario, Canada.</title>
        <authorList>
            <person name="Sulman M."/>
            <person name="Ellouze W."/>
            <person name="Ilyukhin E."/>
        </authorList>
    </citation>
    <scope>NUCLEOTIDE SEQUENCE [LARGE SCALE GENOMIC DNA]</scope>
    <source>
        <strain evidence="4 5">FDS-637</strain>
    </source>
</reference>
<dbReference type="PANTHER" id="PTHR34502">
    <property type="entry name" value="DUF6594 DOMAIN-CONTAINING PROTEIN-RELATED"/>
    <property type="match status" value="1"/>
</dbReference>
<keyword evidence="5" id="KW-1185">Reference proteome</keyword>
<dbReference type="Proteomes" id="UP001430584">
    <property type="component" value="Unassembled WGS sequence"/>
</dbReference>
<gene>
    <name evidence="4" type="ORF">SLS55_001895</name>
</gene>
<dbReference type="InterPro" id="IPR046529">
    <property type="entry name" value="DUF6594"/>
</dbReference>
<evidence type="ECO:0000313" key="5">
    <source>
        <dbReference type="Proteomes" id="UP001430584"/>
    </source>
</evidence>
<accession>A0ABR3CRH1</accession>
<comment type="caution">
    <text evidence="4">The sequence shown here is derived from an EMBL/GenBank/DDBJ whole genome shotgun (WGS) entry which is preliminary data.</text>
</comment>
<sequence length="135" mass="15111">MSPSGAPAIPPTQHSNPDSSQTSSTSHDDQQQQLPAGYPKLAEQMERISETAIFRRFDYLNALNLLYMQAELQSLENELRRLQVEDAATGSEARAKYAVNWFSLSRATTAADGDGSDEQWNLAREMRGKLKEYSK</sequence>
<evidence type="ECO:0000259" key="3">
    <source>
        <dbReference type="Pfam" id="PF20237"/>
    </source>
</evidence>
<organism evidence="4 5">
    <name type="scientific">Diplodia seriata</name>
    <dbReference type="NCBI Taxonomy" id="420778"/>
    <lineage>
        <taxon>Eukaryota</taxon>
        <taxon>Fungi</taxon>
        <taxon>Dikarya</taxon>
        <taxon>Ascomycota</taxon>
        <taxon>Pezizomycotina</taxon>
        <taxon>Dothideomycetes</taxon>
        <taxon>Dothideomycetes incertae sedis</taxon>
        <taxon>Botryosphaeriales</taxon>
        <taxon>Botryosphaeriaceae</taxon>
        <taxon>Diplodia</taxon>
    </lineage>
</organism>
<proteinExistence type="predicted"/>